<feature type="compositionally biased region" description="Basic and acidic residues" evidence="1">
    <location>
        <begin position="37"/>
        <end position="50"/>
    </location>
</feature>
<sequence>MNKFTAVAATCLFSLMTTASQADEMMPEEGMMEDDMHESIDESDMKREGMSDSMEMESDMEMNSDMEDDMDTEDEMDMDEEMESESM</sequence>
<reference evidence="3 4" key="1">
    <citation type="submission" date="2019-01" db="EMBL/GenBank/DDBJ databases">
        <title>Complete genome of a denitifying bacterium Halomons sp. BC-M4-5.</title>
        <authorList>
            <person name="Wang L."/>
            <person name="Shao Z."/>
        </authorList>
    </citation>
    <scope>NUCLEOTIDE SEQUENCE [LARGE SCALE GENOMIC DNA]</scope>
    <source>
        <strain evidence="3 4">BC-M4-5</strain>
    </source>
</reference>
<accession>A0A6I6SNM2</accession>
<feature type="signal peptide" evidence="2">
    <location>
        <begin position="1"/>
        <end position="22"/>
    </location>
</feature>
<feature type="region of interest" description="Disordered" evidence="1">
    <location>
        <begin position="36"/>
        <end position="87"/>
    </location>
</feature>
<dbReference type="RefSeq" id="WP_159553428.1">
    <property type="nucleotide sequence ID" value="NZ_CP035042.1"/>
</dbReference>
<gene>
    <name evidence="3" type="ORF">EKK97_16155</name>
</gene>
<evidence type="ECO:0000256" key="2">
    <source>
        <dbReference type="SAM" id="SignalP"/>
    </source>
</evidence>
<dbReference type="KEGG" id="htx:EKK97_16155"/>
<name>A0A6I6SNM2_9GAMM</name>
<evidence type="ECO:0008006" key="5">
    <source>
        <dbReference type="Google" id="ProtNLM"/>
    </source>
</evidence>
<evidence type="ECO:0000256" key="1">
    <source>
        <dbReference type="SAM" id="MobiDB-lite"/>
    </source>
</evidence>
<feature type="chain" id="PRO_5026342251" description="Pentapeptide MXKDX repeat protein" evidence="2">
    <location>
        <begin position="23"/>
        <end position="87"/>
    </location>
</feature>
<feature type="compositionally biased region" description="Acidic residues" evidence="1">
    <location>
        <begin position="54"/>
        <end position="87"/>
    </location>
</feature>
<evidence type="ECO:0000313" key="3">
    <source>
        <dbReference type="EMBL" id="QHC50801.1"/>
    </source>
</evidence>
<protein>
    <recommendedName>
        <fullName evidence="5">Pentapeptide MXKDX repeat protein</fullName>
    </recommendedName>
</protein>
<dbReference type="AlphaFoldDB" id="A0A6I6SNM2"/>
<evidence type="ECO:0000313" key="4">
    <source>
        <dbReference type="Proteomes" id="UP000464013"/>
    </source>
</evidence>
<dbReference type="EMBL" id="CP035042">
    <property type="protein sequence ID" value="QHC50801.1"/>
    <property type="molecule type" value="Genomic_DNA"/>
</dbReference>
<proteinExistence type="predicted"/>
<keyword evidence="2" id="KW-0732">Signal</keyword>
<keyword evidence="4" id="KW-1185">Reference proteome</keyword>
<organism evidence="3 4">
    <name type="scientific">Billgrantia tianxiuensis</name>
    <dbReference type="NCBI Taxonomy" id="2497861"/>
    <lineage>
        <taxon>Bacteria</taxon>
        <taxon>Pseudomonadati</taxon>
        <taxon>Pseudomonadota</taxon>
        <taxon>Gammaproteobacteria</taxon>
        <taxon>Oceanospirillales</taxon>
        <taxon>Halomonadaceae</taxon>
        <taxon>Billgrantia</taxon>
    </lineage>
</organism>
<dbReference type="Proteomes" id="UP000464013">
    <property type="component" value="Chromosome"/>
</dbReference>